<dbReference type="PIRSF" id="PIRSF016578">
    <property type="entry name" value="HsaA"/>
    <property type="match status" value="1"/>
</dbReference>
<dbReference type="PANTHER" id="PTHR43831">
    <property type="entry name" value="ISOBUTYRYL-COA DEHYDROGENASE"/>
    <property type="match status" value="1"/>
</dbReference>
<dbReference type="InterPro" id="IPR037069">
    <property type="entry name" value="AcylCoA_DH/ox_N_sf"/>
</dbReference>
<accession>A0ABT1H6X2</accession>
<protein>
    <submittedName>
        <fullName evidence="9">Acyl-CoA dehydrogenase</fullName>
    </submittedName>
</protein>
<gene>
    <name evidence="9" type="ORF">LX12_004205</name>
</gene>
<dbReference type="Pfam" id="PF02771">
    <property type="entry name" value="Acyl-CoA_dh_N"/>
    <property type="match status" value="1"/>
</dbReference>
<dbReference type="EMBL" id="JAMTCG010000010">
    <property type="protein sequence ID" value="MCP2162992.1"/>
    <property type="molecule type" value="Genomic_DNA"/>
</dbReference>
<dbReference type="SUPFAM" id="SSF47203">
    <property type="entry name" value="Acyl-CoA dehydrogenase C-terminal domain-like"/>
    <property type="match status" value="1"/>
</dbReference>
<dbReference type="SUPFAM" id="SSF56645">
    <property type="entry name" value="Acyl-CoA dehydrogenase NM domain-like"/>
    <property type="match status" value="1"/>
</dbReference>
<feature type="domain" description="Acyl-CoA dehydrogenase/oxidase N-terminal" evidence="8">
    <location>
        <begin position="15"/>
        <end position="120"/>
    </location>
</feature>
<reference evidence="9 10" key="1">
    <citation type="submission" date="2022-06" db="EMBL/GenBank/DDBJ databases">
        <title>Genomic Encyclopedia of Archaeal and Bacterial Type Strains, Phase II (KMG-II): from individual species to whole genera.</title>
        <authorList>
            <person name="Goeker M."/>
        </authorList>
    </citation>
    <scope>NUCLEOTIDE SEQUENCE [LARGE SCALE GENOMIC DNA]</scope>
    <source>
        <strain evidence="9 10">DSM 45037</strain>
    </source>
</reference>
<evidence type="ECO:0000256" key="4">
    <source>
        <dbReference type="ARBA" id="ARBA00022827"/>
    </source>
</evidence>
<evidence type="ECO:0000256" key="2">
    <source>
        <dbReference type="ARBA" id="ARBA00009347"/>
    </source>
</evidence>
<dbReference type="InterPro" id="IPR006091">
    <property type="entry name" value="Acyl-CoA_Oxase/DH_mid-dom"/>
</dbReference>
<evidence type="ECO:0000313" key="9">
    <source>
        <dbReference type="EMBL" id="MCP2162992.1"/>
    </source>
</evidence>
<dbReference type="InterPro" id="IPR046373">
    <property type="entry name" value="Acyl-CoA_Oxase/DH_mid-dom_sf"/>
</dbReference>
<keyword evidence="3 5" id="KW-0285">Flavoprotein</keyword>
<dbReference type="InterPro" id="IPR009100">
    <property type="entry name" value="AcylCoA_DH/oxidase_NM_dom_sf"/>
</dbReference>
<dbReference type="InterPro" id="IPR052547">
    <property type="entry name" value="Mito_Isobutyryl-CoADH"/>
</dbReference>
<dbReference type="InterPro" id="IPR009075">
    <property type="entry name" value="AcylCo_DH/oxidase_C"/>
</dbReference>
<evidence type="ECO:0000259" key="7">
    <source>
        <dbReference type="Pfam" id="PF02770"/>
    </source>
</evidence>
<dbReference type="Proteomes" id="UP001205740">
    <property type="component" value="Unassembled WGS sequence"/>
</dbReference>
<organism evidence="9 10">
    <name type="scientific">Williamsia serinedens</name>
    <dbReference type="NCBI Taxonomy" id="391736"/>
    <lineage>
        <taxon>Bacteria</taxon>
        <taxon>Bacillati</taxon>
        <taxon>Actinomycetota</taxon>
        <taxon>Actinomycetes</taxon>
        <taxon>Mycobacteriales</taxon>
        <taxon>Nocardiaceae</taxon>
        <taxon>Williamsia</taxon>
    </lineage>
</organism>
<dbReference type="PROSITE" id="PS00073">
    <property type="entry name" value="ACYL_COA_DH_2"/>
    <property type="match status" value="1"/>
</dbReference>
<keyword evidence="4 5" id="KW-0274">FAD</keyword>
<feature type="domain" description="Acyl-CoA oxidase/dehydrogenase middle" evidence="7">
    <location>
        <begin position="125"/>
        <end position="218"/>
    </location>
</feature>
<dbReference type="InterPro" id="IPR006089">
    <property type="entry name" value="Acyl-CoA_DH_CS"/>
</dbReference>
<dbReference type="Pfam" id="PF02770">
    <property type="entry name" value="Acyl-CoA_dh_M"/>
    <property type="match status" value="1"/>
</dbReference>
<evidence type="ECO:0000256" key="3">
    <source>
        <dbReference type="ARBA" id="ARBA00022630"/>
    </source>
</evidence>
<comment type="caution">
    <text evidence="9">The sequence shown here is derived from an EMBL/GenBank/DDBJ whole genome shotgun (WGS) entry which is preliminary data.</text>
</comment>
<dbReference type="Gene3D" id="1.10.540.10">
    <property type="entry name" value="Acyl-CoA dehydrogenase/oxidase, N-terminal domain"/>
    <property type="match status" value="1"/>
</dbReference>
<evidence type="ECO:0000313" key="10">
    <source>
        <dbReference type="Proteomes" id="UP001205740"/>
    </source>
</evidence>
<evidence type="ECO:0000259" key="6">
    <source>
        <dbReference type="Pfam" id="PF00441"/>
    </source>
</evidence>
<dbReference type="RefSeq" id="WP_253656561.1">
    <property type="nucleotide sequence ID" value="NZ_BAAAOE010000007.1"/>
</dbReference>
<proteinExistence type="inferred from homology"/>
<evidence type="ECO:0000256" key="5">
    <source>
        <dbReference type="RuleBase" id="RU362125"/>
    </source>
</evidence>
<evidence type="ECO:0000259" key="8">
    <source>
        <dbReference type="Pfam" id="PF02771"/>
    </source>
</evidence>
<sequence>MSTATGDAEDLGAVIAETAAAFAAKRLAPFALGWDEAKHFPVDELRAAAELGMAAIYCREEFGGSGLSRLDGVRIFTELAAADPTTAAFLSIHNMATWMVDTYGTDEQRAQWIPRMASMELIASYCLTEPAAGSDAAALRTRAVRDGDEYVLTGVKQFISGGGYSDVYVVMARTGDDGPGGISTFVVESGTPGLSFGAQEKKMGWNAQPTAAVIFDDVRVPASNLLGGDAGEGTGFRIAMNGLNGGRINIAACSLGGARTALDKARTYLAEREAFGGTLIDEPTIRFTLADMATDLQASKLMLTHAANALDADDPDKVTACAMAKLFVTDRCSDIADRALQLHGGYGYLHDYGLEKIVRDLRVHRILEGTNEIMRMVVGRSVAKNTTGGTR</sequence>
<keyword evidence="5" id="KW-0560">Oxidoreductase</keyword>
<keyword evidence="10" id="KW-1185">Reference proteome</keyword>
<evidence type="ECO:0000256" key="1">
    <source>
        <dbReference type="ARBA" id="ARBA00001974"/>
    </source>
</evidence>
<dbReference type="Gene3D" id="1.20.140.10">
    <property type="entry name" value="Butyryl-CoA Dehydrogenase, subunit A, domain 3"/>
    <property type="match status" value="1"/>
</dbReference>
<feature type="domain" description="Acyl-CoA dehydrogenase/oxidase C-terminal" evidence="6">
    <location>
        <begin position="233"/>
        <end position="382"/>
    </location>
</feature>
<dbReference type="PROSITE" id="PS00072">
    <property type="entry name" value="ACYL_COA_DH_1"/>
    <property type="match status" value="1"/>
</dbReference>
<dbReference type="InterPro" id="IPR036250">
    <property type="entry name" value="AcylCo_DH-like_C"/>
</dbReference>
<comment type="cofactor">
    <cofactor evidence="1 5">
        <name>FAD</name>
        <dbReference type="ChEBI" id="CHEBI:57692"/>
    </cofactor>
</comment>
<comment type="similarity">
    <text evidence="2 5">Belongs to the acyl-CoA dehydrogenase family.</text>
</comment>
<name>A0ABT1H6X2_9NOCA</name>
<dbReference type="Pfam" id="PF00441">
    <property type="entry name" value="Acyl-CoA_dh_1"/>
    <property type="match status" value="1"/>
</dbReference>
<dbReference type="PANTHER" id="PTHR43831:SF1">
    <property type="entry name" value="ISOBUTYRYL-COA DEHYDROGENASE, MITOCHONDRIAL"/>
    <property type="match status" value="1"/>
</dbReference>
<dbReference type="InterPro" id="IPR013786">
    <property type="entry name" value="AcylCoA_DH/ox_N"/>
</dbReference>
<dbReference type="Gene3D" id="2.40.110.10">
    <property type="entry name" value="Butyryl-CoA Dehydrogenase, subunit A, domain 2"/>
    <property type="match status" value="1"/>
</dbReference>